<protein>
    <submittedName>
        <fullName evidence="2">Acyltransferase</fullName>
    </submittedName>
</protein>
<dbReference type="SUPFAM" id="SSF69593">
    <property type="entry name" value="Glycerol-3-phosphate (1)-acyltransferase"/>
    <property type="match status" value="1"/>
</dbReference>
<evidence type="ECO:0000313" key="2">
    <source>
        <dbReference type="EMBL" id="SEK95762.1"/>
    </source>
</evidence>
<dbReference type="RefSeq" id="WP_090547917.1">
    <property type="nucleotide sequence ID" value="NZ_FNSR01000002.1"/>
</dbReference>
<dbReference type="GO" id="GO:0016746">
    <property type="term" value="F:acyltransferase activity"/>
    <property type="evidence" value="ECO:0007669"/>
    <property type="project" value="UniProtKB-KW"/>
</dbReference>
<keyword evidence="2" id="KW-0808">Transferase</keyword>
<reference evidence="3" key="1">
    <citation type="submission" date="2016-10" db="EMBL/GenBank/DDBJ databases">
        <authorList>
            <person name="Varghese N."/>
            <person name="Submissions S."/>
        </authorList>
    </citation>
    <scope>NUCLEOTIDE SEQUENCE [LARGE SCALE GENOMIC DNA]</scope>
    <source>
        <strain evidence="3">LMG 26416</strain>
    </source>
</reference>
<feature type="domain" description="Phospholipid/glycerol acyltransferase" evidence="1">
    <location>
        <begin position="60"/>
        <end position="180"/>
    </location>
</feature>
<organism evidence="2 3">
    <name type="scientific">Paraburkholderia caballeronis</name>
    <dbReference type="NCBI Taxonomy" id="416943"/>
    <lineage>
        <taxon>Bacteria</taxon>
        <taxon>Pseudomonadati</taxon>
        <taxon>Pseudomonadota</taxon>
        <taxon>Betaproteobacteria</taxon>
        <taxon>Burkholderiales</taxon>
        <taxon>Burkholderiaceae</taxon>
        <taxon>Paraburkholderia</taxon>
    </lineage>
</organism>
<dbReference type="Pfam" id="PF01553">
    <property type="entry name" value="Acyltransferase"/>
    <property type="match status" value="1"/>
</dbReference>
<evidence type="ECO:0000259" key="1">
    <source>
        <dbReference type="SMART" id="SM00563"/>
    </source>
</evidence>
<dbReference type="PANTHER" id="PTHR22753:SF14">
    <property type="entry name" value="MONOACYLGLYCEROL_DIACYLGLYCEROL O-ACYLTRANSFERASE"/>
    <property type="match status" value="1"/>
</dbReference>
<dbReference type="Proteomes" id="UP000199120">
    <property type="component" value="Unassembled WGS sequence"/>
</dbReference>
<accession>A0A1H7L9V6</accession>
<name>A0A1H7L9V6_9BURK</name>
<dbReference type="SMART" id="SM00563">
    <property type="entry name" value="PlsC"/>
    <property type="match status" value="1"/>
</dbReference>
<sequence>MSLILQRAYREDPKQFDGTATDRRDPDYIREFLPLLELMWRYYFRVSARGFEHAPAGEPFLVVGNHNGGINTPDAAMTLHGWCRQHGPDAPMYALMQPGIFTVPYLNVHAMKLGGLAASARTALRVLESGAPLMLYPGAGDDAYKPFRDRHRILFFGRDAFVRLALRLDIPILPVVTVGAHETLIVFDDGRERARELGLDQQGVERLPLTFSFPYGLALGTPFNVPFPVQIDMRMGPPIRFAGAGPKAANDPAKVKRGYDAVVHVMQAMMDRMVAERAAKRHPAATA</sequence>
<proteinExistence type="predicted"/>
<gene>
    <name evidence="2" type="ORF">SAMN05192542_104259</name>
</gene>
<dbReference type="GO" id="GO:0016020">
    <property type="term" value="C:membrane"/>
    <property type="evidence" value="ECO:0007669"/>
    <property type="project" value="TreeGrafter"/>
</dbReference>
<dbReference type="EMBL" id="FOAJ01000004">
    <property type="protein sequence ID" value="SEK95762.1"/>
    <property type="molecule type" value="Genomic_DNA"/>
</dbReference>
<keyword evidence="3" id="KW-1185">Reference proteome</keyword>
<keyword evidence="2" id="KW-0012">Acyltransferase</keyword>
<dbReference type="AlphaFoldDB" id="A0A1H7L9V6"/>
<evidence type="ECO:0000313" key="3">
    <source>
        <dbReference type="Proteomes" id="UP000199120"/>
    </source>
</evidence>
<dbReference type="STRING" id="416943.SAMN05445871_3916"/>
<dbReference type="InterPro" id="IPR002123">
    <property type="entry name" value="Plipid/glycerol_acylTrfase"/>
</dbReference>
<dbReference type="PANTHER" id="PTHR22753">
    <property type="entry name" value="TRANSMEMBRANE PROTEIN 68"/>
    <property type="match status" value="1"/>
</dbReference>